<feature type="compositionally biased region" description="Basic and acidic residues" evidence="1">
    <location>
        <begin position="1"/>
        <end position="22"/>
    </location>
</feature>
<dbReference type="EMBL" id="QGKY02000089">
    <property type="protein sequence ID" value="KAF2615024.1"/>
    <property type="molecule type" value="Genomic_DNA"/>
</dbReference>
<proteinExistence type="predicted"/>
<dbReference type="AlphaFoldDB" id="A0A8S9M4L6"/>
<name>A0A8S9M4L6_BRACR</name>
<accession>A0A8S9M4L6</accession>
<protein>
    <submittedName>
        <fullName evidence="2">Uncharacterized protein</fullName>
    </submittedName>
</protein>
<feature type="region of interest" description="Disordered" evidence="1">
    <location>
        <begin position="1"/>
        <end position="23"/>
    </location>
</feature>
<feature type="region of interest" description="Disordered" evidence="1">
    <location>
        <begin position="146"/>
        <end position="170"/>
    </location>
</feature>
<organism evidence="2">
    <name type="scientific">Brassica cretica</name>
    <name type="common">Mustard</name>
    <dbReference type="NCBI Taxonomy" id="69181"/>
    <lineage>
        <taxon>Eukaryota</taxon>
        <taxon>Viridiplantae</taxon>
        <taxon>Streptophyta</taxon>
        <taxon>Embryophyta</taxon>
        <taxon>Tracheophyta</taxon>
        <taxon>Spermatophyta</taxon>
        <taxon>Magnoliopsida</taxon>
        <taxon>eudicotyledons</taxon>
        <taxon>Gunneridae</taxon>
        <taxon>Pentapetalae</taxon>
        <taxon>rosids</taxon>
        <taxon>malvids</taxon>
        <taxon>Brassicales</taxon>
        <taxon>Brassicaceae</taxon>
        <taxon>Brassiceae</taxon>
        <taxon>Brassica</taxon>
    </lineage>
</organism>
<comment type="caution">
    <text evidence="2">The sequence shown here is derived from an EMBL/GenBank/DDBJ whole genome shotgun (WGS) entry which is preliminary data.</text>
</comment>
<evidence type="ECO:0000313" key="2">
    <source>
        <dbReference type="EMBL" id="KAF2615024.1"/>
    </source>
</evidence>
<sequence>MTRINKSHEPTHSKGDSRRDDESLNDFLKMLRVAHPRRSREQPGRQFLPVDQSGSKITEFRPGAKSKKYYWYHVNKKTRYMGLEKLSFLSAIGDKKLQHHFQAHPIVVAVTLFCKNIAPYTRGTEVIGKEDRGACQHLILKALRTGPQKQQGNLDNSPHSIDIESGPSPEDRVRCCCIKSIKTMGSRQQNKCSPLGAIPTDPPVGVKIAHDGINV</sequence>
<feature type="compositionally biased region" description="Polar residues" evidence="1">
    <location>
        <begin position="147"/>
        <end position="159"/>
    </location>
</feature>
<evidence type="ECO:0000256" key="1">
    <source>
        <dbReference type="SAM" id="MobiDB-lite"/>
    </source>
</evidence>
<gene>
    <name evidence="2" type="ORF">F2Q70_00011661</name>
</gene>
<reference evidence="2" key="1">
    <citation type="submission" date="2019-12" db="EMBL/GenBank/DDBJ databases">
        <title>Genome sequencing and annotation of Brassica cretica.</title>
        <authorList>
            <person name="Studholme D.J."/>
            <person name="Sarris P.F."/>
        </authorList>
    </citation>
    <scope>NUCLEOTIDE SEQUENCE</scope>
    <source>
        <strain evidence="2">PFS-102/07</strain>
        <tissue evidence="2">Leaf</tissue>
    </source>
</reference>